<dbReference type="Proteomes" id="UP001196413">
    <property type="component" value="Unassembled WGS sequence"/>
</dbReference>
<evidence type="ECO:0000256" key="1">
    <source>
        <dbReference type="ARBA" id="ARBA00023157"/>
    </source>
</evidence>
<feature type="domain" description="CUB" evidence="5">
    <location>
        <begin position="107"/>
        <end position="183"/>
    </location>
</feature>
<dbReference type="InterPro" id="IPR001506">
    <property type="entry name" value="Peptidase_M12A"/>
</dbReference>
<evidence type="ECO:0000256" key="3">
    <source>
        <dbReference type="RuleBase" id="RU361183"/>
    </source>
</evidence>
<dbReference type="AlphaFoldDB" id="A0AAD5WML7"/>
<dbReference type="GO" id="GO:0046872">
    <property type="term" value="F:metal ion binding"/>
    <property type="evidence" value="ECO:0007669"/>
    <property type="project" value="UniProtKB-KW"/>
</dbReference>
<dbReference type="GO" id="GO:0004222">
    <property type="term" value="F:metalloendopeptidase activity"/>
    <property type="evidence" value="ECO:0007669"/>
    <property type="project" value="UniProtKB-UniRule"/>
</dbReference>
<feature type="compositionally biased region" description="Basic and acidic residues" evidence="4">
    <location>
        <begin position="1"/>
        <end position="10"/>
    </location>
</feature>
<keyword evidence="3" id="KW-0482">Metalloprotease</keyword>
<dbReference type="InterPro" id="IPR024079">
    <property type="entry name" value="MetalloPept_cat_dom_sf"/>
</dbReference>
<dbReference type="Pfam" id="PF01400">
    <property type="entry name" value="Astacin"/>
    <property type="match status" value="1"/>
</dbReference>
<gene>
    <name evidence="6" type="ORF">KIN20_037751</name>
</gene>
<dbReference type="GO" id="GO:0006508">
    <property type="term" value="P:proteolysis"/>
    <property type="evidence" value="ECO:0007669"/>
    <property type="project" value="UniProtKB-KW"/>
</dbReference>
<dbReference type="PROSITE" id="PS01180">
    <property type="entry name" value="CUB"/>
    <property type="match status" value="1"/>
</dbReference>
<keyword evidence="3" id="KW-0378">Hydrolase</keyword>
<dbReference type="Gene3D" id="3.40.390.10">
    <property type="entry name" value="Collagenase (Catalytic Domain)"/>
    <property type="match status" value="1"/>
</dbReference>
<evidence type="ECO:0000313" key="7">
    <source>
        <dbReference type="Proteomes" id="UP001196413"/>
    </source>
</evidence>
<keyword evidence="3" id="KW-0645">Protease</keyword>
<dbReference type="PANTHER" id="PTHR10127">
    <property type="entry name" value="DISCOIDIN, CUB, EGF, LAMININ , AND ZINC METALLOPROTEASE DOMAIN CONTAINING"/>
    <property type="match status" value="1"/>
</dbReference>
<reference evidence="6" key="1">
    <citation type="submission" date="2021-06" db="EMBL/GenBank/DDBJ databases">
        <title>Parelaphostrongylus tenuis whole genome reference sequence.</title>
        <authorList>
            <person name="Garwood T.J."/>
            <person name="Larsen P.A."/>
            <person name="Fountain-Jones N.M."/>
            <person name="Garbe J.R."/>
            <person name="Macchietto M.G."/>
            <person name="Kania S.A."/>
            <person name="Gerhold R.W."/>
            <person name="Richards J.E."/>
            <person name="Wolf T.M."/>
        </authorList>
    </citation>
    <scope>NUCLEOTIDE SEQUENCE</scope>
    <source>
        <strain evidence="6">MNPRO001-30</strain>
        <tissue evidence="6">Meninges</tissue>
    </source>
</reference>
<protein>
    <recommendedName>
        <fullName evidence="3">Metalloendopeptidase</fullName>
        <ecNumber evidence="3">3.4.24.-</ecNumber>
    </recommendedName>
</protein>
<proteinExistence type="predicted"/>
<sequence>MRHDDMEHGQNKRFQTAGSQSIQQGCGQMQQFITHLPQTQLKQQNEYSRNLSSRGVKTLALNSKKTQQIGHMAHEIGHVLGLYHTHVRPDRDKYVAIYKNLKPEGGCGKTLYAKTWFQTFDATAGRKDYNPNIPNDEFLTCTYWIKAPVGSKIEVSSTTTVQTGNLKDCKYSGVEIKTGNDTR</sequence>
<keyword evidence="3" id="KW-0862">Zinc</keyword>
<evidence type="ECO:0000313" key="6">
    <source>
        <dbReference type="EMBL" id="KAJ1374828.1"/>
    </source>
</evidence>
<comment type="cofactor">
    <cofactor evidence="3">
        <name>Zn(2+)</name>
        <dbReference type="ChEBI" id="CHEBI:29105"/>
    </cofactor>
    <text evidence="3">Binds 1 zinc ion per subunit.</text>
</comment>
<dbReference type="EMBL" id="JAHQIW010007488">
    <property type="protein sequence ID" value="KAJ1374828.1"/>
    <property type="molecule type" value="Genomic_DNA"/>
</dbReference>
<dbReference type="SUPFAM" id="SSF55486">
    <property type="entry name" value="Metalloproteases ('zincins'), catalytic domain"/>
    <property type="match status" value="1"/>
</dbReference>
<accession>A0AAD5WML7</accession>
<keyword evidence="3" id="KW-0479">Metal-binding</keyword>
<comment type="caution">
    <text evidence="2">Lacks conserved residue(s) required for the propagation of feature annotation.</text>
</comment>
<evidence type="ECO:0000256" key="4">
    <source>
        <dbReference type="SAM" id="MobiDB-lite"/>
    </source>
</evidence>
<evidence type="ECO:0000259" key="5">
    <source>
        <dbReference type="PROSITE" id="PS01180"/>
    </source>
</evidence>
<dbReference type="PANTHER" id="PTHR10127:SF850">
    <property type="entry name" value="METALLOENDOPEPTIDASE"/>
    <property type="match status" value="1"/>
</dbReference>
<feature type="region of interest" description="Disordered" evidence="4">
    <location>
        <begin position="1"/>
        <end position="21"/>
    </location>
</feature>
<comment type="caution">
    <text evidence="6">The sequence shown here is derived from an EMBL/GenBank/DDBJ whole genome shotgun (WGS) entry which is preliminary data.</text>
</comment>
<organism evidence="6 7">
    <name type="scientific">Parelaphostrongylus tenuis</name>
    <name type="common">Meningeal worm</name>
    <dbReference type="NCBI Taxonomy" id="148309"/>
    <lineage>
        <taxon>Eukaryota</taxon>
        <taxon>Metazoa</taxon>
        <taxon>Ecdysozoa</taxon>
        <taxon>Nematoda</taxon>
        <taxon>Chromadorea</taxon>
        <taxon>Rhabditida</taxon>
        <taxon>Rhabditina</taxon>
        <taxon>Rhabditomorpha</taxon>
        <taxon>Strongyloidea</taxon>
        <taxon>Metastrongylidae</taxon>
        <taxon>Parelaphostrongylus</taxon>
    </lineage>
</organism>
<keyword evidence="7" id="KW-1185">Reference proteome</keyword>
<name>A0AAD5WML7_PARTN</name>
<dbReference type="EC" id="3.4.24.-" evidence="3"/>
<dbReference type="PRINTS" id="PR00480">
    <property type="entry name" value="ASTACIN"/>
</dbReference>
<keyword evidence="1" id="KW-1015">Disulfide bond</keyword>
<evidence type="ECO:0000256" key="2">
    <source>
        <dbReference type="PROSITE-ProRule" id="PRU00059"/>
    </source>
</evidence>
<dbReference type="InterPro" id="IPR000859">
    <property type="entry name" value="CUB_dom"/>
</dbReference>